<protein>
    <submittedName>
        <fullName evidence="11">Glycosyl transferase family 39</fullName>
    </submittedName>
</protein>
<dbReference type="Proteomes" id="UP000006844">
    <property type="component" value="Chromosome"/>
</dbReference>
<feature type="transmembrane region" description="Helical" evidence="9">
    <location>
        <begin position="43"/>
        <end position="61"/>
    </location>
</feature>
<keyword evidence="2" id="KW-1003">Cell membrane</keyword>
<keyword evidence="6 9" id="KW-1133">Transmembrane helix</keyword>
<evidence type="ECO:0000256" key="2">
    <source>
        <dbReference type="ARBA" id="ARBA00022475"/>
    </source>
</evidence>
<evidence type="ECO:0000256" key="9">
    <source>
        <dbReference type="SAM" id="Phobius"/>
    </source>
</evidence>
<dbReference type="InterPro" id="IPR038731">
    <property type="entry name" value="RgtA/B/C-like"/>
</dbReference>
<evidence type="ECO:0000256" key="6">
    <source>
        <dbReference type="ARBA" id="ARBA00022989"/>
    </source>
</evidence>
<evidence type="ECO:0000256" key="4">
    <source>
        <dbReference type="ARBA" id="ARBA00022679"/>
    </source>
</evidence>
<dbReference type="Pfam" id="PF13231">
    <property type="entry name" value="PMT_2"/>
    <property type="match status" value="1"/>
</dbReference>
<keyword evidence="3" id="KW-0328">Glycosyltransferase</keyword>
<feature type="transmembrane region" description="Helical" evidence="9">
    <location>
        <begin position="240"/>
        <end position="255"/>
    </location>
</feature>
<evidence type="ECO:0000256" key="1">
    <source>
        <dbReference type="ARBA" id="ARBA00004651"/>
    </source>
</evidence>
<evidence type="ECO:0000256" key="7">
    <source>
        <dbReference type="ARBA" id="ARBA00023136"/>
    </source>
</evidence>
<feature type="transmembrane region" description="Helical" evidence="9">
    <location>
        <begin position="147"/>
        <end position="180"/>
    </location>
</feature>
<feature type="transmembrane region" description="Helical" evidence="9">
    <location>
        <begin position="406"/>
        <end position="425"/>
    </location>
</feature>
<dbReference type="AlphaFoldDB" id="E8V3J8"/>
<feature type="region of interest" description="Disordered" evidence="8">
    <location>
        <begin position="1"/>
        <end position="33"/>
    </location>
</feature>
<organism evidence="11 12">
    <name type="scientific">Terriglobus saanensis (strain ATCC BAA-1853 / DSM 23119 / SP1PR4)</name>
    <dbReference type="NCBI Taxonomy" id="401053"/>
    <lineage>
        <taxon>Bacteria</taxon>
        <taxon>Pseudomonadati</taxon>
        <taxon>Acidobacteriota</taxon>
        <taxon>Terriglobia</taxon>
        <taxon>Terriglobales</taxon>
        <taxon>Acidobacteriaceae</taxon>
        <taxon>Terriglobus</taxon>
    </lineage>
</organism>
<keyword evidence="5 9" id="KW-0812">Transmembrane</keyword>
<accession>E8V3J8</accession>
<dbReference type="STRING" id="401053.AciPR4_2842"/>
<evidence type="ECO:0000256" key="3">
    <source>
        <dbReference type="ARBA" id="ARBA00022676"/>
    </source>
</evidence>
<sequence>MSSSVQDPNKQDSRNDFPDLAISSDRKPWPEDTTSVKLSRKHWIIAVASILLIILEAQLLLSVRKESQTFDESAHLYAGYSYLKRGDFGINPEHPPLVKLIAALPLLPLQLPVQSPPEVFFRIASGMGGIQFLYSNDADTLLFRARAIVTLFTLSLALLVFLAGYEMFGAGAGLFALTLFVFEPNILANGALITTDMGASCLVFATVYAFYLYCKKPSVLRLAMGGLAAGLALAAKHSTILLLPVFLVLVITEIARRRGSEPKTSETRERKTFRLLSALASITVISLLILWAFYGFRYKARPDNLAMTPPAAIYLKSLKNPLEAGTIGFLEKQRWLPEAYLYGLTDVLTISREGRPAFVLGHLYPTGRWFYFPAVFVIKSTLAFMILLALTVAAKKIWHREYRRELVFLVVPATIWFAIAMTSKLNLGLRHILPIYPFLMVLVGGVAWMLVGQSKRWLYVVITLLALHSASSLWAFPNYLPYSNEAFGGPSSSYKVVSDANVGWESGLKVLQSYLDQHHITHCWFAYDGIVNPAYYHIPCSPMPTFFAWLAQQPQGVVPEKIDGPVFIGSNEMTGFDFGPDDLNPYDQFRNLHPSTVLQGEILEFDGSFKVNKISALSHFVVGSRLSHQGQVDAALFELNLAERLDPEALLTHEMLASLYAQKKQPDNATREYQIATHIYQTVHPEFQRFPPENPLTDPSSSLVK</sequence>
<gene>
    <name evidence="11" type="ordered locus">AciPR4_2842</name>
</gene>
<evidence type="ECO:0000313" key="11">
    <source>
        <dbReference type="EMBL" id="ADV83611.1"/>
    </source>
</evidence>
<proteinExistence type="predicted"/>
<dbReference type="GO" id="GO:0016763">
    <property type="term" value="F:pentosyltransferase activity"/>
    <property type="evidence" value="ECO:0007669"/>
    <property type="project" value="TreeGrafter"/>
</dbReference>
<dbReference type="Gene3D" id="1.25.40.10">
    <property type="entry name" value="Tetratricopeptide repeat domain"/>
    <property type="match status" value="1"/>
</dbReference>
<evidence type="ECO:0000259" key="10">
    <source>
        <dbReference type="Pfam" id="PF13231"/>
    </source>
</evidence>
<evidence type="ECO:0000256" key="8">
    <source>
        <dbReference type="SAM" id="MobiDB-lite"/>
    </source>
</evidence>
<dbReference type="GO" id="GO:0005886">
    <property type="term" value="C:plasma membrane"/>
    <property type="evidence" value="ECO:0007669"/>
    <property type="project" value="UniProtKB-SubCell"/>
</dbReference>
<dbReference type="GO" id="GO:0009103">
    <property type="term" value="P:lipopolysaccharide biosynthetic process"/>
    <property type="evidence" value="ECO:0007669"/>
    <property type="project" value="UniProtKB-ARBA"/>
</dbReference>
<feature type="transmembrane region" description="Helical" evidence="9">
    <location>
        <begin position="431"/>
        <end position="450"/>
    </location>
</feature>
<feature type="transmembrane region" description="Helical" evidence="9">
    <location>
        <begin position="370"/>
        <end position="394"/>
    </location>
</feature>
<keyword evidence="4 11" id="KW-0808">Transferase</keyword>
<dbReference type="PANTHER" id="PTHR33908">
    <property type="entry name" value="MANNOSYLTRANSFERASE YKCB-RELATED"/>
    <property type="match status" value="1"/>
</dbReference>
<dbReference type="eggNOG" id="COG1807">
    <property type="taxonomic scope" value="Bacteria"/>
</dbReference>
<comment type="subcellular location">
    <subcellularLocation>
        <location evidence="1">Cell membrane</location>
        <topology evidence="1">Multi-pass membrane protein</topology>
    </subcellularLocation>
</comment>
<evidence type="ECO:0000313" key="12">
    <source>
        <dbReference type="Proteomes" id="UP000006844"/>
    </source>
</evidence>
<keyword evidence="7 9" id="KW-0472">Membrane</keyword>
<dbReference type="RefSeq" id="WP_013569344.1">
    <property type="nucleotide sequence ID" value="NC_014963.1"/>
</dbReference>
<feature type="transmembrane region" description="Helical" evidence="9">
    <location>
        <begin position="275"/>
        <end position="294"/>
    </location>
</feature>
<feature type="domain" description="Glycosyltransferase RgtA/B/C/D-like" evidence="10">
    <location>
        <begin position="144"/>
        <end position="259"/>
    </location>
</feature>
<evidence type="ECO:0000256" key="5">
    <source>
        <dbReference type="ARBA" id="ARBA00022692"/>
    </source>
</evidence>
<feature type="transmembrane region" description="Helical" evidence="9">
    <location>
        <begin position="186"/>
        <end position="211"/>
    </location>
</feature>
<dbReference type="EMBL" id="CP002467">
    <property type="protein sequence ID" value="ADV83611.1"/>
    <property type="molecule type" value="Genomic_DNA"/>
</dbReference>
<name>E8V3J8_TERSS</name>
<reference evidence="11 12" key="1">
    <citation type="journal article" date="2012" name="Stand. Genomic Sci.">
        <title>Complete genome sequence of Terriglobus saanensis type strain SP1PR4(T), an Acidobacteria from tundra soil.</title>
        <authorList>
            <person name="Rawat S.R."/>
            <person name="Mannisto M.K."/>
            <person name="Starovoytov V."/>
            <person name="Goodwin L."/>
            <person name="Nolan M."/>
            <person name="Hauser L."/>
            <person name="Land M."/>
            <person name="Davenport K.W."/>
            <person name="Woyke T."/>
            <person name="Haggblom M.M."/>
        </authorList>
    </citation>
    <scope>NUCLEOTIDE SEQUENCE</scope>
    <source>
        <strain evidence="12">ATCC BAA-1853 / DSM 23119 / SP1PR4</strain>
    </source>
</reference>
<dbReference type="SUPFAM" id="SSF48452">
    <property type="entry name" value="TPR-like"/>
    <property type="match status" value="1"/>
</dbReference>
<dbReference type="PANTHER" id="PTHR33908:SF11">
    <property type="entry name" value="MEMBRANE PROTEIN"/>
    <property type="match status" value="1"/>
</dbReference>
<feature type="transmembrane region" description="Helical" evidence="9">
    <location>
        <begin position="457"/>
        <end position="476"/>
    </location>
</feature>
<dbReference type="InterPro" id="IPR011990">
    <property type="entry name" value="TPR-like_helical_dom_sf"/>
</dbReference>
<dbReference type="InterPro" id="IPR050297">
    <property type="entry name" value="LipidA_mod_glycosyltrf_83"/>
</dbReference>
<dbReference type="HOGENOM" id="CLU_025132_0_0_0"/>
<keyword evidence="12" id="KW-1185">Reference proteome</keyword>
<dbReference type="KEGG" id="tsa:AciPR4_2842"/>